<name>A0A7W8TUF5_9MICC</name>
<dbReference type="PANTHER" id="PTHR43539">
    <property type="entry name" value="FLAVIN-BINDING MONOOXYGENASE-LIKE PROTEIN (AFU_ORTHOLOGUE AFUA_4G09220)"/>
    <property type="match status" value="1"/>
</dbReference>
<dbReference type="Pfam" id="PF13738">
    <property type="entry name" value="Pyr_redox_3"/>
    <property type="match status" value="1"/>
</dbReference>
<protein>
    <submittedName>
        <fullName evidence="2">Thioredoxin reductase</fullName>
    </submittedName>
</protein>
<dbReference type="PRINTS" id="PR00368">
    <property type="entry name" value="FADPNR"/>
</dbReference>
<dbReference type="EMBL" id="JACHDR010000001">
    <property type="protein sequence ID" value="MBB5511756.1"/>
    <property type="molecule type" value="Genomic_DNA"/>
</dbReference>
<gene>
    <name evidence="2" type="ORF">HD598_000443</name>
</gene>
<dbReference type="RefSeq" id="WP_311538918.1">
    <property type="nucleotide sequence ID" value="NZ_BAAARH010000006.1"/>
</dbReference>
<keyword evidence="1" id="KW-0560">Oxidoreductase</keyword>
<dbReference type="InterPro" id="IPR036188">
    <property type="entry name" value="FAD/NAD-bd_sf"/>
</dbReference>
<reference evidence="2 3" key="1">
    <citation type="submission" date="2020-08" db="EMBL/GenBank/DDBJ databases">
        <title>Sequencing the genomes of 1000 actinobacteria strains.</title>
        <authorList>
            <person name="Klenk H.-P."/>
        </authorList>
    </citation>
    <scope>NUCLEOTIDE SEQUENCE [LARGE SCALE GENOMIC DNA]</scope>
    <source>
        <strain evidence="2 3">DSM 105783</strain>
    </source>
</reference>
<dbReference type="GO" id="GO:0050660">
    <property type="term" value="F:flavin adenine dinucleotide binding"/>
    <property type="evidence" value="ECO:0007669"/>
    <property type="project" value="TreeGrafter"/>
</dbReference>
<dbReference type="Gene3D" id="3.50.50.60">
    <property type="entry name" value="FAD/NAD(P)-binding domain"/>
    <property type="match status" value="1"/>
</dbReference>
<dbReference type="AlphaFoldDB" id="A0A7W8TUF5"/>
<dbReference type="Proteomes" id="UP000580797">
    <property type="component" value="Unassembled WGS sequence"/>
</dbReference>
<comment type="caution">
    <text evidence="2">The sequence shown here is derived from an EMBL/GenBank/DDBJ whole genome shotgun (WGS) entry which is preliminary data.</text>
</comment>
<dbReference type="InterPro" id="IPR050982">
    <property type="entry name" value="Auxin_biosynth/cation_transpt"/>
</dbReference>
<evidence type="ECO:0000256" key="1">
    <source>
        <dbReference type="ARBA" id="ARBA00023002"/>
    </source>
</evidence>
<evidence type="ECO:0000313" key="3">
    <source>
        <dbReference type="Proteomes" id="UP000580797"/>
    </source>
</evidence>
<accession>A0A7W8TUF5</accession>
<dbReference type="PANTHER" id="PTHR43539:SF78">
    <property type="entry name" value="FLAVIN-CONTAINING MONOOXYGENASE"/>
    <property type="match status" value="1"/>
</dbReference>
<proteinExistence type="predicted"/>
<dbReference type="SUPFAM" id="SSF51905">
    <property type="entry name" value="FAD/NAD(P)-binding domain"/>
    <property type="match status" value="2"/>
</dbReference>
<evidence type="ECO:0000313" key="2">
    <source>
        <dbReference type="EMBL" id="MBB5511756.1"/>
    </source>
</evidence>
<sequence>MQNDSLNVAERSATVAVIGAGQAGLSAGFHLKKRGFLSALGAPSETTQGTAELAVDSEKTFVMFDANPAPGGAWQHRWDSLLMDSVNGIFDLPGFPQPPADPKSRSNEAVPAYFAAFEQEFQLPIQRPVTVNTVTRDQLTQEFVIDTTAGTWRVKALINATGTWDNPRIPEIPGLETFTGLQLHTHEYQSAEVFSGKRVAVVGAGISAIEHLAEISEMTTTLWYVRRTPDFRTDKFEPEVTGRETIAKVVADVEAGKPTGSVVSYTGLSLENKYAKQAKANGALDWRKMFTAVEPCGVREADGTFTSVDAIMWATGFKPAIHHLDPLNLHNDLGGIQLEGTHPVGEPLIHLIGFGPSSSTVGANRAGRAAVASLARELAAQQTVGSR</sequence>
<dbReference type="GO" id="GO:0004497">
    <property type="term" value="F:monooxygenase activity"/>
    <property type="evidence" value="ECO:0007669"/>
    <property type="project" value="TreeGrafter"/>
</dbReference>
<organism evidence="2 3">
    <name type="scientific">Neomicrococcus aestuarii</name>
    <dbReference type="NCBI Taxonomy" id="556325"/>
    <lineage>
        <taxon>Bacteria</taxon>
        <taxon>Bacillati</taxon>
        <taxon>Actinomycetota</taxon>
        <taxon>Actinomycetes</taxon>
        <taxon>Micrococcales</taxon>
        <taxon>Micrococcaceae</taxon>
        <taxon>Neomicrococcus</taxon>
    </lineage>
</organism>